<keyword evidence="1" id="KW-0812">Transmembrane</keyword>
<dbReference type="Proteomes" id="UP000232875">
    <property type="component" value="Unassembled WGS sequence"/>
</dbReference>
<sequence>MQLRRALGSALVLLCTVYAASYDITDARLSVSSFDGAVRLSKTYANKAQAAKDRAMVTMAPDDVVKLTFSVTSSDNGKKLDVERFPEQVFVALENLDSSAGQVHVWPLKMRTATVSSSWSVRVDRLPQHVKEMLANAGDAATYSVSLMLGGFAPSTKKELDADVITLMQLRFEQGMFAKYAHTRPSARALAEEAKGFHPWPARHHTFATEPWKTMPPAIVSLVIAIAIFCGPWFLLLSLWSSVMPGMNRLSWEGATLGTSIAALEVLAVVYWVGLSPFYVFPAASILAVFARISSKHAIQRAGPSP</sequence>
<keyword evidence="5" id="KW-1185">Reference proteome</keyword>
<proteinExistence type="predicted"/>
<evidence type="ECO:0000313" key="4">
    <source>
        <dbReference type="EMBL" id="PKI82397.1"/>
    </source>
</evidence>
<name>A0A2N1J763_9BASI</name>
<dbReference type="InterPro" id="IPR056790">
    <property type="entry name" value="Ribophorin_II_C"/>
</dbReference>
<dbReference type="STRING" id="2020962.A0A2N1J763"/>
<keyword evidence="1" id="KW-1133">Transmembrane helix</keyword>
<evidence type="ECO:0000259" key="3">
    <source>
        <dbReference type="Pfam" id="PF25147"/>
    </source>
</evidence>
<gene>
    <name evidence="4" type="ORF">MVES_003614</name>
</gene>
<evidence type="ECO:0000256" key="2">
    <source>
        <dbReference type="SAM" id="SignalP"/>
    </source>
</evidence>
<dbReference type="OrthoDB" id="432292at2759"/>
<keyword evidence="1" id="KW-0472">Membrane</keyword>
<feature type="transmembrane region" description="Helical" evidence="1">
    <location>
        <begin position="278"/>
        <end position="295"/>
    </location>
</feature>
<feature type="domain" description="Ribophorin II C-terminal" evidence="3">
    <location>
        <begin position="214"/>
        <end position="300"/>
    </location>
</feature>
<dbReference type="Pfam" id="PF25147">
    <property type="entry name" value="Ribophorin_II_C"/>
    <property type="match status" value="1"/>
</dbReference>
<dbReference type="UniPathway" id="UPA00378"/>
<feature type="chain" id="PRO_5044310047" description="Ribophorin II C-terminal domain-containing protein" evidence="2">
    <location>
        <begin position="22"/>
        <end position="306"/>
    </location>
</feature>
<protein>
    <recommendedName>
        <fullName evidence="3">Ribophorin II C-terminal domain-containing protein</fullName>
    </recommendedName>
</protein>
<dbReference type="EMBL" id="KZ454995">
    <property type="protein sequence ID" value="PKI82397.1"/>
    <property type="molecule type" value="Genomic_DNA"/>
</dbReference>
<organism evidence="4 5">
    <name type="scientific">Malassezia vespertilionis</name>
    <dbReference type="NCBI Taxonomy" id="2020962"/>
    <lineage>
        <taxon>Eukaryota</taxon>
        <taxon>Fungi</taxon>
        <taxon>Dikarya</taxon>
        <taxon>Basidiomycota</taxon>
        <taxon>Ustilaginomycotina</taxon>
        <taxon>Malasseziomycetes</taxon>
        <taxon>Malasseziales</taxon>
        <taxon>Malasseziaceae</taxon>
        <taxon>Malassezia</taxon>
    </lineage>
</organism>
<dbReference type="AlphaFoldDB" id="A0A2N1J763"/>
<feature type="signal peptide" evidence="2">
    <location>
        <begin position="1"/>
        <end position="21"/>
    </location>
</feature>
<evidence type="ECO:0000256" key="1">
    <source>
        <dbReference type="SAM" id="Phobius"/>
    </source>
</evidence>
<accession>A0A2N1J763</accession>
<feature type="transmembrane region" description="Helical" evidence="1">
    <location>
        <begin position="218"/>
        <end position="240"/>
    </location>
</feature>
<evidence type="ECO:0000313" key="5">
    <source>
        <dbReference type="Proteomes" id="UP000232875"/>
    </source>
</evidence>
<reference evidence="4 5" key="1">
    <citation type="submission" date="2017-10" db="EMBL/GenBank/DDBJ databases">
        <title>A novel species of cold-tolerant Malassezia isolated from bats.</title>
        <authorList>
            <person name="Lorch J.M."/>
            <person name="Palmer J.M."/>
            <person name="Vanderwolf K.J."/>
            <person name="Schmidt K.Z."/>
            <person name="Verant M.L."/>
            <person name="Weller T.J."/>
            <person name="Blehert D.S."/>
        </authorList>
    </citation>
    <scope>NUCLEOTIDE SEQUENCE [LARGE SCALE GENOMIC DNA]</scope>
    <source>
        <strain evidence="4 5">NWHC:44797-103</strain>
    </source>
</reference>
<keyword evidence="2" id="KW-0732">Signal</keyword>